<sequence>MFSLFTKASVPTTPQDRGFATSPIDPYHNLKRTATVSTVASGIKAEQERSDILQEQIVLLSEKAAQAYDKVAEHEAENKRLLENIKNLESLLQEKTTINKRKTTNQELLDLKIQNNSLSDKIHGQTNEIAKLRKENTSLKSTNNDLQIKSNDLESRNTRYLSKNRALNEECDKLTQQLNIMKSTTAEKSTEPLESLSHERDNSISSVSSKSSTMFSYTYNSSTDEVNRQAFSPLNGASHDMVAELSKKLSAYKRENQNLQEKLAVEKQKRATLVANFRDYEKKNAMLSDFNKNYIQQLNQRIEEMKINEERLQSRIDLIHKNISLIRTNQKPLYQ</sequence>
<organism evidence="3 4">
    <name type="scientific">Saccharomycopsis crataegensis</name>
    <dbReference type="NCBI Taxonomy" id="43959"/>
    <lineage>
        <taxon>Eukaryota</taxon>
        <taxon>Fungi</taxon>
        <taxon>Dikarya</taxon>
        <taxon>Ascomycota</taxon>
        <taxon>Saccharomycotina</taxon>
        <taxon>Saccharomycetes</taxon>
        <taxon>Saccharomycopsidaceae</taxon>
        <taxon>Saccharomycopsis</taxon>
    </lineage>
</organism>
<feature type="coiled-coil region" evidence="1">
    <location>
        <begin position="43"/>
        <end position="184"/>
    </location>
</feature>
<dbReference type="EMBL" id="BTFZ01000012">
    <property type="protein sequence ID" value="GMM37652.1"/>
    <property type="molecule type" value="Genomic_DNA"/>
</dbReference>
<evidence type="ECO:0000313" key="3">
    <source>
        <dbReference type="EMBL" id="GMM37652.1"/>
    </source>
</evidence>
<keyword evidence="1" id="KW-0175">Coiled coil</keyword>
<reference evidence="3 4" key="1">
    <citation type="journal article" date="2023" name="Elife">
        <title>Identification of key yeast species and microbe-microbe interactions impacting larval growth of Drosophila in the wild.</title>
        <authorList>
            <person name="Mure A."/>
            <person name="Sugiura Y."/>
            <person name="Maeda R."/>
            <person name="Honda K."/>
            <person name="Sakurai N."/>
            <person name="Takahashi Y."/>
            <person name="Watada M."/>
            <person name="Katoh T."/>
            <person name="Gotoh A."/>
            <person name="Gotoh Y."/>
            <person name="Taniguchi I."/>
            <person name="Nakamura K."/>
            <person name="Hayashi T."/>
            <person name="Katayama T."/>
            <person name="Uemura T."/>
            <person name="Hattori Y."/>
        </authorList>
    </citation>
    <scope>NUCLEOTIDE SEQUENCE [LARGE SCALE GENOMIC DNA]</scope>
    <source>
        <strain evidence="3 4">SC-9</strain>
    </source>
</reference>
<evidence type="ECO:0000256" key="2">
    <source>
        <dbReference type="SAM" id="MobiDB-lite"/>
    </source>
</evidence>
<dbReference type="AlphaFoldDB" id="A0AAV5QST8"/>
<accession>A0AAV5QST8</accession>
<gene>
    <name evidence="3" type="ORF">DASC09_049770</name>
</gene>
<feature type="compositionally biased region" description="Basic and acidic residues" evidence="2">
    <location>
        <begin position="188"/>
        <end position="202"/>
    </location>
</feature>
<feature type="region of interest" description="Disordered" evidence="2">
    <location>
        <begin position="184"/>
        <end position="207"/>
    </location>
</feature>
<dbReference type="GeneID" id="90075627"/>
<keyword evidence="4" id="KW-1185">Reference proteome</keyword>
<feature type="region of interest" description="Disordered" evidence="2">
    <location>
        <begin position="1"/>
        <end position="24"/>
    </location>
</feature>
<evidence type="ECO:0000313" key="4">
    <source>
        <dbReference type="Proteomes" id="UP001360560"/>
    </source>
</evidence>
<dbReference type="Proteomes" id="UP001360560">
    <property type="component" value="Unassembled WGS sequence"/>
</dbReference>
<dbReference type="RefSeq" id="XP_064854648.1">
    <property type="nucleotide sequence ID" value="XM_064998576.1"/>
</dbReference>
<evidence type="ECO:0000256" key="1">
    <source>
        <dbReference type="SAM" id="Coils"/>
    </source>
</evidence>
<protein>
    <submittedName>
        <fullName evidence="3">Uncharacterized protein</fullName>
    </submittedName>
</protein>
<feature type="coiled-coil region" evidence="1">
    <location>
        <begin position="242"/>
        <end position="322"/>
    </location>
</feature>
<name>A0AAV5QST8_9ASCO</name>
<proteinExistence type="predicted"/>
<comment type="caution">
    <text evidence="3">The sequence shown here is derived from an EMBL/GenBank/DDBJ whole genome shotgun (WGS) entry which is preliminary data.</text>
</comment>